<feature type="transmembrane region" description="Helical" evidence="15">
    <location>
        <begin position="264"/>
        <end position="284"/>
    </location>
</feature>
<dbReference type="SUPFAM" id="SSF82109">
    <property type="entry name" value="MIR domain"/>
    <property type="match status" value="1"/>
</dbReference>
<reference evidence="18" key="1">
    <citation type="submission" date="2016-05" db="EMBL/GenBank/DDBJ databases">
        <title>Comparative genomics of biotechnologically important yeasts.</title>
        <authorList>
            <consortium name="DOE Joint Genome Institute"/>
            <person name="Riley R."/>
            <person name="Haridas S."/>
            <person name="Wolfe K.H."/>
            <person name="Lopes M.R."/>
            <person name="Hittinger C.T."/>
            <person name="Goker M."/>
            <person name="Salamov A."/>
            <person name="Wisecaver J."/>
            <person name="Long T.M."/>
            <person name="Aerts A.L."/>
            <person name="Barry K."/>
            <person name="Choi C."/>
            <person name="Clum A."/>
            <person name="Coughlan A.Y."/>
            <person name="Deshpande S."/>
            <person name="Douglass A.P."/>
            <person name="Hanson S.J."/>
            <person name="Klenk H.-P."/>
            <person name="Labutti K."/>
            <person name="Lapidus A."/>
            <person name="Lindquist E."/>
            <person name="Lipzen A."/>
            <person name="Meier-Kolthoff J.P."/>
            <person name="Ohm R.A."/>
            <person name="Otillar R.P."/>
            <person name="Pangilinan J."/>
            <person name="Peng Y."/>
            <person name="Rokas A."/>
            <person name="Rosa C.A."/>
            <person name="Scheuner C."/>
            <person name="Sibirny A.A."/>
            <person name="Slot J.C."/>
            <person name="Stielow J.B."/>
            <person name="Sun H."/>
            <person name="Kurtzman C.P."/>
            <person name="Blackwell M."/>
            <person name="Grigoriev I.V."/>
            <person name="Jeffries T.W."/>
        </authorList>
    </citation>
    <scope>NUCLEOTIDE SEQUENCE [LARGE SCALE GENOMIC DNA]</scope>
    <source>
        <strain evidence="18">NRRL Y-1933</strain>
    </source>
</reference>
<dbReference type="InterPro" id="IPR032421">
    <property type="entry name" value="PMT_4TMC"/>
</dbReference>
<dbReference type="OrthoDB" id="292747at2759"/>
<evidence type="ECO:0000256" key="9">
    <source>
        <dbReference type="ARBA" id="ARBA00022824"/>
    </source>
</evidence>
<dbReference type="RefSeq" id="XP_020079431.1">
    <property type="nucleotide sequence ID" value="XM_020218110.1"/>
</dbReference>
<dbReference type="GO" id="GO:0005789">
    <property type="term" value="C:endoplasmic reticulum membrane"/>
    <property type="evidence" value="ECO:0007669"/>
    <property type="project" value="UniProtKB-SubCell"/>
</dbReference>
<evidence type="ECO:0000313" key="18">
    <source>
        <dbReference type="Proteomes" id="UP000095085"/>
    </source>
</evidence>
<evidence type="ECO:0000256" key="4">
    <source>
        <dbReference type="ARBA" id="ARBA00012839"/>
    </source>
</evidence>
<comment type="catalytic activity">
    <reaction evidence="13 15">
        <text>a di-trans,poly-cis-dolichyl beta-D-mannosyl phosphate + L-threonyl-[protein] = 3-O-(alpha-D-mannosyl)-L-threonyl-[protein] + a di-trans,poly-cis-dolichyl phosphate + H(+)</text>
        <dbReference type="Rhea" id="RHEA:53396"/>
        <dbReference type="Rhea" id="RHEA-COMP:11060"/>
        <dbReference type="Rhea" id="RHEA-COMP:13547"/>
        <dbReference type="Rhea" id="RHEA-COMP:19498"/>
        <dbReference type="Rhea" id="RHEA-COMP:19501"/>
        <dbReference type="ChEBI" id="CHEBI:15378"/>
        <dbReference type="ChEBI" id="CHEBI:30013"/>
        <dbReference type="ChEBI" id="CHEBI:57683"/>
        <dbReference type="ChEBI" id="CHEBI:58211"/>
        <dbReference type="ChEBI" id="CHEBI:137323"/>
        <dbReference type="EC" id="2.4.1.109"/>
    </reaction>
</comment>
<evidence type="ECO:0000256" key="12">
    <source>
        <dbReference type="ARBA" id="ARBA00023180"/>
    </source>
</evidence>
<gene>
    <name evidence="17" type="ORF">HYPBUDRAFT_101274</name>
</gene>
<comment type="similarity">
    <text evidence="3 15">Belongs to the glycosyltransferase 39 family.</text>
</comment>
<feature type="transmembrane region" description="Helical" evidence="15">
    <location>
        <begin position="227"/>
        <end position="243"/>
    </location>
</feature>
<evidence type="ECO:0000256" key="2">
    <source>
        <dbReference type="ARBA" id="ARBA00004922"/>
    </source>
</evidence>
<keyword evidence="11 15" id="KW-0472">Membrane</keyword>
<dbReference type="EMBL" id="KV454538">
    <property type="protein sequence ID" value="ODV70364.1"/>
    <property type="molecule type" value="Genomic_DNA"/>
</dbReference>
<evidence type="ECO:0000256" key="13">
    <source>
        <dbReference type="ARBA" id="ARBA00045085"/>
    </source>
</evidence>
<evidence type="ECO:0000259" key="16">
    <source>
        <dbReference type="PROSITE" id="PS50919"/>
    </source>
</evidence>
<dbReference type="PANTHER" id="PTHR10050:SF50">
    <property type="entry name" value="DOLICHYL-PHOSPHATE-MANNOSE--PROTEIN MANNOSYLTRANSFERASE 1-RELATED"/>
    <property type="match status" value="1"/>
</dbReference>
<feature type="transmembrane region" description="Helical" evidence="15">
    <location>
        <begin position="688"/>
        <end position="710"/>
    </location>
</feature>
<dbReference type="STRING" id="984485.A0A1E4RSV4"/>
<dbReference type="InterPro" id="IPR027005">
    <property type="entry name" value="PMT-like"/>
</dbReference>
<feature type="transmembrane region" description="Helical" evidence="15">
    <location>
        <begin position="656"/>
        <end position="676"/>
    </location>
</feature>
<evidence type="ECO:0000256" key="10">
    <source>
        <dbReference type="ARBA" id="ARBA00022989"/>
    </source>
</evidence>
<comment type="catalytic activity">
    <reaction evidence="14 15">
        <text>a di-trans,poly-cis-dolichyl beta-D-mannosyl phosphate + L-seryl-[protein] = 3-O-(alpha-D-mannosyl)-L-seryl-[protein] + a di-trans,poly-cis-dolichyl phosphate + H(+)</text>
        <dbReference type="Rhea" id="RHEA:17377"/>
        <dbReference type="Rhea" id="RHEA-COMP:9863"/>
        <dbReference type="Rhea" id="RHEA-COMP:13546"/>
        <dbReference type="Rhea" id="RHEA-COMP:19498"/>
        <dbReference type="Rhea" id="RHEA-COMP:19501"/>
        <dbReference type="ChEBI" id="CHEBI:15378"/>
        <dbReference type="ChEBI" id="CHEBI:29999"/>
        <dbReference type="ChEBI" id="CHEBI:57683"/>
        <dbReference type="ChEBI" id="CHEBI:58211"/>
        <dbReference type="ChEBI" id="CHEBI:137321"/>
        <dbReference type="EC" id="2.4.1.109"/>
    </reaction>
</comment>
<dbReference type="Proteomes" id="UP000095085">
    <property type="component" value="Unassembled WGS sequence"/>
</dbReference>
<dbReference type="Pfam" id="PF16192">
    <property type="entry name" value="PMT_4TMC"/>
    <property type="match status" value="1"/>
</dbReference>
<feature type="transmembrane region" description="Helical" evidence="15">
    <location>
        <begin position="205"/>
        <end position="221"/>
    </location>
</feature>
<evidence type="ECO:0000256" key="15">
    <source>
        <dbReference type="RuleBase" id="RU367007"/>
    </source>
</evidence>
<dbReference type="Pfam" id="PF02366">
    <property type="entry name" value="PMT"/>
    <property type="match status" value="1"/>
</dbReference>
<evidence type="ECO:0000256" key="6">
    <source>
        <dbReference type="ARBA" id="ARBA00022679"/>
    </source>
</evidence>
<evidence type="ECO:0000256" key="8">
    <source>
        <dbReference type="ARBA" id="ARBA00022737"/>
    </source>
</evidence>
<comment type="subcellular location">
    <subcellularLocation>
        <location evidence="1 15">Endoplasmic reticulum membrane</location>
        <topology evidence="1 15">Multi-pass membrane protein</topology>
    </subcellularLocation>
</comment>
<dbReference type="Pfam" id="PF02815">
    <property type="entry name" value="MIR"/>
    <property type="match status" value="1"/>
</dbReference>
<evidence type="ECO:0000256" key="11">
    <source>
        <dbReference type="ARBA" id="ARBA00023136"/>
    </source>
</evidence>
<dbReference type="PANTHER" id="PTHR10050">
    <property type="entry name" value="DOLICHYL-PHOSPHATE-MANNOSE--PROTEIN MANNOSYLTRANSFERASE"/>
    <property type="match status" value="1"/>
</dbReference>
<dbReference type="InterPro" id="IPR036300">
    <property type="entry name" value="MIR_dom_sf"/>
</dbReference>
<dbReference type="SMART" id="SM00472">
    <property type="entry name" value="MIR"/>
    <property type="match status" value="3"/>
</dbReference>
<keyword evidence="9 15" id="KW-0256">Endoplasmic reticulum</keyword>
<feature type="transmembrane region" description="Helical" evidence="15">
    <location>
        <begin position="592"/>
        <end position="613"/>
    </location>
</feature>
<feature type="domain" description="MIR" evidence="16">
    <location>
        <begin position="314"/>
        <end position="368"/>
    </location>
</feature>
<evidence type="ECO:0000256" key="3">
    <source>
        <dbReference type="ARBA" id="ARBA00007222"/>
    </source>
</evidence>
<dbReference type="AlphaFoldDB" id="A0A1E4RSV4"/>
<feature type="transmembrane region" description="Helical" evidence="15">
    <location>
        <begin position="153"/>
        <end position="170"/>
    </location>
</feature>
<dbReference type="GO" id="GO:0004169">
    <property type="term" value="F:dolichyl-phosphate-mannose-protein mannosyltransferase activity"/>
    <property type="evidence" value="ECO:0007669"/>
    <property type="project" value="UniProtKB-UniRule"/>
</dbReference>
<keyword evidence="5 15" id="KW-0328">Glycosyltransferase</keyword>
<dbReference type="EC" id="2.4.1.109" evidence="4 15"/>
<comment type="pathway">
    <text evidence="2 15">Protein modification; protein glycosylation.</text>
</comment>
<evidence type="ECO:0000256" key="7">
    <source>
        <dbReference type="ARBA" id="ARBA00022692"/>
    </source>
</evidence>
<feature type="domain" description="MIR" evidence="16">
    <location>
        <begin position="451"/>
        <end position="507"/>
    </location>
</feature>
<feature type="transmembrane region" description="Helical" evidence="15">
    <location>
        <begin position="38"/>
        <end position="56"/>
    </location>
</feature>
<feature type="transmembrane region" description="Helical" evidence="15">
    <location>
        <begin position="129"/>
        <end position="146"/>
    </location>
</feature>
<evidence type="ECO:0000256" key="14">
    <source>
        <dbReference type="ARBA" id="ARBA00045102"/>
    </source>
</evidence>
<evidence type="ECO:0000256" key="1">
    <source>
        <dbReference type="ARBA" id="ARBA00004477"/>
    </source>
</evidence>
<organism evidence="17 18">
    <name type="scientific">Hyphopichia burtonii NRRL Y-1933</name>
    <dbReference type="NCBI Taxonomy" id="984485"/>
    <lineage>
        <taxon>Eukaryota</taxon>
        <taxon>Fungi</taxon>
        <taxon>Dikarya</taxon>
        <taxon>Ascomycota</taxon>
        <taxon>Saccharomycotina</taxon>
        <taxon>Pichiomycetes</taxon>
        <taxon>Debaryomycetaceae</taxon>
        <taxon>Hyphopichia</taxon>
    </lineage>
</organism>
<sequence length="737" mass="84450">MALEKEKLPLGYKPGKSRLYYSSRPSPGLIEKSKYSRVDHFFIFLLLALGVIVRLYKIPWPPRVVFDEVHFGGFAREYFNGEYFVDVHPPLAKLMYYWIAIAFGWDGNFEFAEIGDVFDENVPYVQMRLFSGICGVLSILTTYGALKASGCRSMISFFGSFLVLIENSLVTQSRFILLDSSLVFAASLTVFAFKSFQISEPFTKRWFKFLILTGFGLGISTSIKLTGLYVVAWVGLLTIYQLWQLLGDLEVSITQLVFHFVSRVFGLIILPLTLYLGFFAIHFMTLPLNGSGSGAMSPRFKSTLADSDEIINSPVEVSYGSTVTLKQNNLEAYLHSHDHKYESGSGEQQVSLYGFNPDPNNQWIIETKNKNWEGQLQKKFRPVKDGDTIRLYHVATGKYLHVNDVRPPISEHEYSNEVSCNGTRDLAGDINYEWKVRIAMKKDHSTNDLPLIKVRTTETVFQLIHRGTKCILIGHEEKLPSWGFGQNEVLCVEEPTIPNSLWYVETNHHPLLESENYPTVQFGKVGFFSKVIEVHKAMFRINKSFTEDHSYASAPETWPFLLRGVNYYSNSLTEVKLIDESGSHIYFLGNLAIYYIGIFLIATVAFKFVFYVIRYMNPFKRPDDPLYKTVYYNGSFDFILGWLLNYFPSFNMSRQLFLHHYLVAVYFSILLIAQYGEYQLNVRKNIGTLMVIAIASAALYSFVTFTPVIYGTEWTVDQCIKAKWFPSWDFDCVAYGK</sequence>
<feature type="transmembrane region" description="Helical" evidence="15">
    <location>
        <begin position="176"/>
        <end position="193"/>
    </location>
</feature>
<dbReference type="UniPathway" id="UPA00378"/>
<dbReference type="Gene3D" id="2.80.10.50">
    <property type="match status" value="1"/>
</dbReference>
<keyword evidence="10 15" id="KW-1133">Transmembrane helix</keyword>
<proteinExistence type="inferred from homology"/>
<dbReference type="InterPro" id="IPR003342">
    <property type="entry name" value="ArnT-like_N"/>
</dbReference>
<keyword evidence="8" id="KW-0677">Repeat</keyword>
<dbReference type="InterPro" id="IPR016093">
    <property type="entry name" value="MIR_motif"/>
</dbReference>
<keyword evidence="18" id="KW-1185">Reference proteome</keyword>
<evidence type="ECO:0000313" key="17">
    <source>
        <dbReference type="EMBL" id="ODV70364.1"/>
    </source>
</evidence>
<keyword evidence="12" id="KW-0325">Glycoprotein</keyword>
<keyword evidence="6 15" id="KW-0808">Transferase</keyword>
<feature type="domain" description="MIR" evidence="16">
    <location>
        <begin position="380"/>
        <end position="439"/>
    </location>
</feature>
<dbReference type="PROSITE" id="PS50919">
    <property type="entry name" value="MIR"/>
    <property type="match status" value="3"/>
</dbReference>
<evidence type="ECO:0000256" key="5">
    <source>
        <dbReference type="ARBA" id="ARBA00022676"/>
    </source>
</evidence>
<name>A0A1E4RSV4_9ASCO</name>
<comment type="function">
    <text evidence="15">Transfers mannose from Dol-P-mannose to Ser or Thr residues on proteins.</text>
</comment>
<protein>
    <recommendedName>
        <fullName evidence="4 15">Dolichyl-phosphate-mannose--protein mannosyltransferase</fullName>
        <ecNumber evidence="4 15">2.4.1.109</ecNumber>
    </recommendedName>
</protein>
<keyword evidence="7 15" id="KW-0812">Transmembrane</keyword>
<dbReference type="CDD" id="cd23286">
    <property type="entry name" value="beta-trefoil_MIR_PMT7-like"/>
    <property type="match status" value="1"/>
</dbReference>
<dbReference type="GeneID" id="30992660"/>
<accession>A0A1E4RSV4</accession>